<feature type="transmembrane region" description="Helical" evidence="6">
    <location>
        <begin position="178"/>
        <end position="196"/>
    </location>
</feature>
<feature type="transmembrane region" description="Helical" evidence="6">
    <location>
        <begin position="216"/>
        <end position="239"/>
    </location>
</feature>
<reference evidence="8" key="1">
    <citation type="submission" date="2013-04" db="EMBL/GenBank/DDBJ databases">
        <title>The genome sequencing project of 58 acetic acid bacteria.</title>
        <authorList>
            <person name="Okamoto-Kainuma A."/>
            <person name="Ishikawa M."/>
            <person name="Umino S."/>
            <person name="Koizumi Y."/>
            <person name="Shiwa Y."/>
            <person name="Yoshikawa H."/>
            <person name="Matsutani M."/>
            <person name="Matsushita K."/>
        </authorList>
    </citation>
    <scope>NUCLEOTIDE SEQUENCE</scope>
    <source>
        <strain evidence="8">DSM 12717</strain>
    </source>
</reference>
<dbReference type="Proteomes" id="UP001060895">
    <property type="component" value="Unassembled WGS sequence"/>
</dbReference>
<feature type="transmembrane region" description="Helical" evidence="6">
    <location>
        <begin position="356"/>
        <end position="386"/>
    </location>
</feature>
<dbReference type="InterPro" id="IPR002645">
    <property type="entry name" value="STAS_dom"/>
</dbReference>
<proteinExistence type="predicted"/>
<dbReference type="SUPFAM" id="SSF52091">
    <property type="entry name" value="SpoIIaa-like"/>
    <property type="match status" value="1"/>
</dbReference>
<feature type="transmembrane region" description="Helical" evidence="6">
    <location>
        <begin position="96"/>
        <end position="117"/>
    </location>
</feature>
<feature type="transmembrane region" description="Helical" evidence="6">
    <location>
        <begin position="21"/>
        <end position="45"/>
    </location>
</feature>
<dbReference type="InterPro" id="IPR036513">
    <property type="entry name" value="STAS_dom_sf"/>
</dbReference>
<feature type="domain" description="STAS" evidence="7">
    <location>
        <begin position="411"/>
        <end position="474"/>
    </location>
</feature>
<dbReference type="Pfam" id="PF00916">
    <property type="entry name" value="Sulfate_transp"/>
    <property type="match status" value="1"/>
</dbReference>
<keyword evidence="4 6" id="KW-0472">Membrane</keyword>
<sequence>MPDRAMSGLARYRAEWTADPVREVLAGMVGTFALIPEVIAFSFAAGVAPEVGLYASFVISVVIAIAGGRPAMISGAAGSVALVAAALVRAHGIHYLLAATLLAGLLQMLAGAARLHLLMRYVSRPVRTGFVNALAILIFSAQLPHMVHVTWHTYALIALGLAIIYGVPRLFTAIPSPLLCILALTLVATIWPMPVHRVADLGRLPDSLPHLLWPRVPLSLSTLETILPFAAAMAMVGLLESMMTASVVDDLTETHGRKRTECVGLGLANVAAGLFGGIAGCGMIGQTVGNLRYGGRGRLSTFVAGAFLLLLMVALRPWVARVPVAALVAIMIMVSASTFSWASLRDLRTHPRGGSVVMLVTVAVVVATHNLAAGVLAGVLLSGLFFAATVSRLVTVETHYDPGTDTRTYGVTGQIFFASADLFAESFDTRDTARHIRIDLRHAHFWDITAVGTLSDIVARMESHGLAVDIVGLNTASATLIDRHSDLNVTPSDHATPTARRPSQTGAE</sequence>
<evidence type="ECO:0000256" key="6">
    <source>
        <dbReference type="SAM" id="Phobius"/>
    </source>
</evidence>
<dbReference type="PANTHER" id="PTHR43310">
    <property type="entry name" value="SULFATE TRANSPORTER YBAR-RELATED"/>
    <property type="match status" value="1"/>
</dbReference>
<feature type="transmembrane region" description="Helical" evidence="6">
    <location>
        <begin position="51"/>
        <end position="68"/>
    </location>
</feature>
<dbReference type="PROSITE" id="PS01130">
    <property type="entry name" value="SLC26A"/>
    <property type="match status" value="1"/>
</dbReference>
<keyword evidence="3 6" id="KW-1133">Transmembrane helix</keyword>
<dbReference type="InterPro" id="IPR052706">
    <property type="entry name" value="Membrane-Transporter-like"/>
</dbReference>
<evidence type="ECO:0000259" key="7">
    <source>
        <dbReference type="PROSITE" id="PS50801"/>
    </source>
</evidence>
<comment type="subcellular location">
    <subcellularLocation>
        <location evidence="1">Membrane</location>
        <topology evidence="1">Multi-pass membrane protein</topology>
    </subcellularLocation>
</comment>
<dbReference type="Gene3D" id="3.30.750.24">
    <property type="entry name" value="STAS domain"/>
    <property type="match status" value="1"/>
</dbReference>
<dbReference type="CDD" id="cd07042">
    <property type="entry name" value="STAS_SulP_like_sulfate_transporter"/>
    <property type="match status" value="1"/>
</dbReference>
<dbReference type="EMBL" id="BAQP01000232">
    <property type="protein sequence ID" value="GBQ28011.1"/>
    <property type="molecule type" value="Genomic_DNA"/>
</dbReference>
<accession>A0ABQ0P9M1</accession>
<dbReference type="InterPro" id="IPR018045">
    <property type="entry name" value="S04_transporter_CS"/>
</dbReference>
<dbReference type="Pfam" id="PF01740">
    <property type="entry name" value="STAS"/>
    <property type="match status" value="1"/>
</dbReference>
<comment type="caution">
    <text evidence="8">The sequence shown here is derived from an EMBL/GenBank/DDBJ whole genome shotgun (WGS) entry which is preliminary data.</text>
</comment>
<dbReference type="PROSITE" id="PS50801">
    <property type="entry name" value="STAS"/>
    <property type="match status" value="1"/>
</dbReference>
<organism evidence="8 9">
    <name type="scientific">Gluconacetobacter sacchari DSM 12717</name>
    <dbReference type="NCBI Taxonomy" id="1307940"/>
    <lineage>
        <taxon>Bacteria</taxon>
        <taxon>Pseudomonadati</taxon>
        <taxon>Pseudomonadota</taxon>
        <taxon>Alphaproteobacteria</taxon>
        <taxon>Acetobacterales</taxon>
        <taxon>Acetobacteraceae</taxon>
        <taxon>Gluconacetobacter</taxon>
    </lineage>
</organism>
<evidence type="ECO:0000256" key="1">
    <source>
        <dbReference type="ARBA" id="ARBA00004141"/>
    </source>
</evidence>
<protein>
    <submittedName>
        <fullName evidence="8">Sulfate permease</fullName>
    </submittedName>
</protein>
<feature type="transmembrane region" description="Helical" evidence="6">
    <location>
        <begin position="324"/>
        <end position="344"/>
    </location>
</feature>
<keyword evidence="9" id="KW-1185">Reference proteome</keyword>
<feature type="transmembrane region" description="Helical" evidence="6">
    <location>
        <begin position="299"/>
        <end position="318"/>
    </location>
</feature>
<evidence type="ECO:0000256" key="2">
    <source>
        <dbReference type="ARBA" id="ARBA00022692"/>
    </source>
</evidence>
<keyword evidence="2 6" id="KW-0812">Transmembrane</keyword>
<evidence type="ECO:0000256" key="3">
    <source>
        <dbReference type="ARBA" id="ARBA00022989"/>
    </source>
</evidence>
<name>A0ABQ0P9M1_9PROT</name>
<dbReference type="PANTHER" id="PTHR43310:SF1">
    <property type="entry name" value="SULFATE TRANSPORTER YBAR-RELATED"/>
    <property type="match status" value="1"/>
</dbReference>
<feature type="transmembrane region" description="Helical" evidence="6">
    <location>
        <begin position="153"/>
        <end position="171"/>
    </location>
</feature>
<evidence type="ECO:0000313" key="8">
    <source>
        <dbReference type="EMBL" id="GBQ28011.1"/>
    </source>
</evidence>
<gene>
    <name evidence="8" type="ORF">AA12717_2843</name>
</gene>
<evidence type="ECO:0000256" key="4">
    <source>
        <dbReference type="ARBA" id="ARBA00023136"/>
    </source>
</evidence>
<feature type="transmembrane region" description="Helical" evidence="6">
    <location>
        <begin position="129"/>
        <end position="147"/>
    </location>
</feature>
<evidence type="ECO:0000256" key="5">
    <source>
        <dbReference type="SAM" id="MobiDB-lite"/>
    </source>
</evidence>
<evidence type="ECO:0000313" key="9">
    <source>
        <dbReference type="Proteomes" id="UP001060895"/>
    </source>
</evidence>
<dbReference type="InterPro" id="IPR011547">
    <property type="entry name" value="SLC26A/SulP_dom"/>
</dbReference>
<feature type="region of interest" description="Disordered" evidence="5">
    <location>
        <begin position="487"/>
        <end position="508"/>
    </location>
</feature>